<dbReference type="PANTHER" id="PTHR31697">
    <property type="entry name" value="INTEGRATOR COMPLEX SUBUNIT 5"/>
    <property type="match status" value="1"/>
</dbReference>
<dbReference type="STRING" id="3218.A0A2K1IY37"/>
<evidence type="ECO:0000313" key="2">
    <source>
        <dbReference type="EMBL" id="PNR34192.1"/>
    </source>
</evidence>
<reference evidence="2 4" key="1">
    <citation type="journal article" date="2008" name="Science">
        <title>The Physcomitrella genome reveals evolutionary insights into the conquest of land by plants.</title>
        <authorList>
            <person name="Rensing S."/>
            <person name="Lang D."/>
            <person name="Zimmer A."/>
            <person name="Terry A."/>
            <person name="Salamov A."/>
            <person name="Shapiro H."/>
            <person name="Nishiyama T."/>
            <person name="Perroud P.-F."/>
            <person name="Lindquist E."/>
            <person name="Kamisugi Y."/>
            <person name="Tanahashi T."/>
            <person name="Sakakibara K."/>
            <person name="Fujita T."/>
            <person name="Oishi K."/>
            <person name="Shin-I T."/>
            <person name="Kuroki Y."/>
            <person name="Toyoda A."/>
            <person name="Suzuki Y."/>
            <person name="Hashimoto A."/>
            <person name="Yamaguchi K."/>
            <person name="Sugano A."/>
            <person name="Kohara Y."/>
            <person name="Fujiyama A."/>
            <person name="Anterola A."/>
            <person name="Aoki S."/>
            <person name="Ashton N."/>
            <person name="Barbazuk W.B."/>
            <person name="Barker E."/>
            <person name="Bennetzen J."/>
            <person name="Bezanilla M."/>
            <person name="Blankenship R."/>
            <person name="Cho S.H."/>
            <person name="Dutcher S."/>
            <person name="Estelle M."/>
            <person name="Fawcett J.A."/>
            <person name="Gundlach H."/>
            <person name="Hanada K."/>
            <person name="Heyl A."/>
            <person name="Hicks K.A."/>
            <person name="Hugh J."/>
            <person name="Lohr M."/>
            <person name="Mayer K."/>
            <person name="Melkozernov A."/>
            <person name="Murata T."/>
            <person name="Nelson D."/>
            <person name="Pils B."/>
            <person name="Prigge M."/>
            <person name="Reiss B."/>
            <person name="Renner T."/>
            <person name="Rombauts S."/>
            <person name="Rushton P."/>
            <person name="Sanderfoot A."/>
            <person name="Schween G."/>
            <person name="Shiu S.-H."/>
            <person name="Stueber K."/>
            <person name="Theodoulou F.L."/>
            <person name="Tu H."/>
            <person name="Van de Peer Y."/>
            <person name="Verrier P.J."/>
            <person name="Waters E."/>
            <person name="Wood A."/>
            <person name="Yang L."/>
            <person name="Cove D."/>
            <person name="Cuming A."/>
            <person name="Hasebe M."/>
            <person name="Lucas S."/>
            <person name="Mishler D.B."/>
            <person name="Reski R."/>
            <person name="Grigoriev I."/>
            <person name="Quatrano R.S."/>
            <person name="Boore J.L."/>
        </authorList>
    </citation>
    <scope>NUCLEOTIDE SEQUENCE [LARGE SCALE GENOMIC DNA]</scope>
    <source>
        <strain evidence="3 4">cv. Gransden 2004</strain>
    </source>
</reference>
<evidence type="ECO:0000256" key="1">
    <source>
        <dbReference type="SAM" id="MobiDB-lite"/>
    </source>
</evidence>
<dbReference type="EnsemblPlants" id="Pp3c19_11590V3.2">
    <property type="protein sequence ID" value="Pp3c19_11590V3.2"/>
    <property type="gene ID" value="Pp3c19_11590"/>
</dbReference>
<feature type="region of interest" description="Disordered" evidence="1">
    <location>
        <begin position="119"/>
        <end position="179"/>
    </location>
</feature>
<dbReference type="PaxDb" id="3218-PP1S272_30V6.1"/>
<dbReference type="EMBL" id="ABEU02000019">
    <property type="protein sequence ID" value="PNR34192.1"/>
    <property type="molecule type" value="Genomic_DNA"/>
</dbReference>
<dbReference type="PANTHER" id="PTHR31697:SF2">
    <property type="entry name" value="INTEGRATOR COMPLEX SUBUNIT 5"/>
    <property type="match status" value="1"/>
</dbReference>
<reference evidence="3" key="3">
    <citation type="submission" date="2020-12" db="UniProtKB">
        <authorList>
            <consortium name="EnsemblPlants"/>
        </authorList>
    </citation>
    <scope>IDENTIFICATION</scope>
</reference>
<dbReference type="InterPro" id="IPR040316">
    <property type="entry name" value="INTS5"/>
</dbReference>
<reference evidence="2 4" key="2">
    <citation type="journal article" date="2018" name="Plant J.">
        <title>The Physcomitrella patens chromosome-scale assembly reveals moss genome structure and evolution.</title>
        <authorList>
            <person name="Lang D."/>
            <person name="Ullrich K.K."/>
            <person name="Murat F."/>
            <person name="Fuchs J."/>
            <person name="Jenkins J."/>
            <person name="Haas F.B."/>
            <person name="Piednoel M."/>
            <person name="Gundlach H."/>
            <person name="Van Bel M."/>
            <person name="Meyberg R."/>
            <person name="Vives C."/>
            <person name="Morata J."/>
            <person name="Symeonidi A."/>
            <person name="Hiss M."/>
            <person name="Muchero W."/>
            <person name="Kamisugi Y."/>
            <person name="Saleh O."/>
            <person name="Blanc G."/>
            <person name="Decker E.L."/>
            <person name="van Gessel N."/>
            <person name="Grimwood J."/>
            <person name="Hayes R.D."/>
            <person name="Graham S.W."/>
            <person name="Gunter L.E."/>
            <person name="McDaniel S.F."/>
            <person name="Hoernstein S.N.W."/>
            <person name="Larsson A."/>
            <person name="Li F.W."/>
            <person name="Perroud P.F."/>
            <person name="Phillips J."/>
            <person name="Ranjan P."/>
            <person name="Rokshar D.S."/>
            <person name="Rothfels C.J."/>
            <person name="Schneider L."/>
            <person name="Shu S."/>
            <person name="Stevenson D.W."/>
            <person name="Thummler F."/>
            <person name="Tillich M."/>
            <person name="Villarreal Aguilar J.C."/>
            <person name="Widiez T."/>
            <person name="Wong G.K."/>
            <person name="Wymore A."/>
            <person name="Zhang Y."/>
            <person name="Zimmer A.D."/>
            <person name="Quatrano R.S."/>
            <person name="Mayer K.F.X."/>
            <person name="Goodstein D."/>
            <person name="Casacuberta J.M."/>
            <person name="Vandepoele K."/>
            <person name="Reski R."/>
            <person name="Cuming A.C."/>
            <person name="Tuskan G.A."/>
            <person name="Maumus F."/>
            <person name="Salse J."/>
            <person name="Schmutz J."/>
            <person name="Rensing S.A."/>
        </authorList>
    </citation>
    <scope>NUCLEOTIDE SEQUENCE [LARGE SCALE GENOMIC DNA]</scope>
    <source>
        <strain evidence="3 4">cv. Gransden 2004</strain>
    </source>
</reference>
<evidence type="ECO:0000313" key="4">
    <source>
        <dbReference type="Proteomes" id="UP000006727"/>
    </source>
</evidence>
<dbReference type="Proteomes" id="UP000006727">
    <property type="component" value="Chromosome 19"/>
</dbReference>
<feature type="region of interest" description="Disordered" evidence="1">
    <location>
        <begin position="829"/>
        <end position="849"/>
    </location>
</feature>
<gene>
    <name evidence="3" type="primary">LOC112272779</name>
    <name evidence="2" type="ORF">PHYPA_024009</name>
</gene>
<feature type="compositionally biased region" description="Basic and acidic residues" evidence="1">
    <location>
        <begin position="161"/>
        <end position="179"/>
    </location>
</feature>
<dbReference type="EnsemblPlants" id="Pp3c19_11590V3.1">
    <property type="protein sequence ID" value="Pp3c19_11590V3.1"/>
    <property type="gene ID" value="Pp3c19_11590"/>
</dbReference>
<dbReference type="AlphaFoldDB" id="A0A2K1IY37"/>
<organism evidence="2">
    <name type="scientific">Physcomitrium patens</name>
    <name type="common">Spreading-leaved earth moss</name>
    <name type="synonym">Physcomitrella patens</name>
    <dbReference type="NCBI Taxonomy" id="3218"/>
    <lineage>
        <taxon>Eukaryota</taxon>
        <taxon>Viridiplantae</taxon>
        <taxon>Streptophyta</taxon>
        <taxon>Embryophyta</taxon>
        <taxon>Bryophyta</taxon>
        <taxon>Bryophytina</taxon>
        <taxon>Bryopsida</taxon>
        <taxon>Funariidae</taxon>
        <taxon>Funariales</taxon>
        <taxon>Funariaceae</taxon>
        <taxon>Physcomitrium</taxon>
    </lineage>
</organism>
<evidence type="ECO:0000313" key="3">
    <source>
        <dbReference type="EnsemblPlants" id="Pp3c19_11590V3.1"/>
    </source>
</evidence>
<protein>
    <submittedName>
        <fullName evidence="2 3">Uncharacterized protein</fullName>
    </submittedName>
</protein>
<feature type="compositionally biased region" description="Basic and acidic residues" evidence="1">
    <location>
        <begin position="829"/>
        <end position="840"/>
    </location>
</feature>
<keyword evidence="4" id="KW-1185">Reference proteome</keyword>
<dbReference type="GO" id="GO:0032039">
    <property type="term" value="C:integrator complex"/>
    <property type="evidence" value="ECO:0007669"/>
    <property type="project" value="InterPro"/>
</dbReference>
<accession>A0A2K1IY37</accession>
<feature type="compositionally biased region" description="Acidic residues" evidence="1">
    <location>
        <begin position="130"/>
        <end position="140"/>
    </location>
</feature>
<dbReference type="Gramene" id="Pp3c19_11590V3.2">
    <property type="protein sequence ID" value="Pp3c19_11590V3.2"/>
    <property type="gene ID" value="Pp3c19_11590"/>
</dbReference>
<dbReference type="Gramene" id="Pp3c19_11590V3.1">
    <property type="protein sequence ID" value="Pp3c19_11590V3.1"/>
    <property type="gene ID" value="Pp3c19_11590"/>
</dbReference>
<proteinExistence type="predicted"/>
<name>A0A2K1IY37_PHYPA</name>
<sequence length="1202" mass="134460">MGRKKGMGDKPRVLILAPLNHFAAAFKLANRPMLIDRSSDAHHLLIVEMNDGSAAAAMQAECDRRCRLVELDSSSSSSGAVAFENAQWALSVLRHFHNQERLGEEEIDTNHGGHETVVGHAAKKKSEEPPMAEDDEDTEMDNSGGEKTLHSSPQQISATEGMKEPRDERHKSDLNERNLDSLEGVIKRADSGKAGIHMAQTVGIWLARPQCHALVNLINYCASKSLNRISPFKEIGGDMTSTEFEGKGKSNCSDGNNSVWLHKWLVRDVMQSTSTHRSPLDWLVAHLTASTSSFFLGAVIDDLVDNAMTCNAKNMRSLSVYVRRIGVLEYAALRGPEQVAVEIQRIFSNMSLIGSSEKEGDIKDLQSNDRQRLSEMWSLWLVMATLCPKFLAACSRHWLPCLTVKAIKTCSIPFVDVIDSGGPLSSLWTLLESVTQEEPKKLSAWLSAILSRRICEVAPVGADLVLLLNQLIGLSSTDRLEGGFLEIATSLLQGLYLDLTRHTLPRVIGTEQIIGAEPVTFSTKDEYTGYSLFIDNLKNNLKQLWAELLNACSESFPLSSGRGWWSGDPFVGVCRMTILSSGHYAVAELLAEETLVIPSDREGLEKKSMKRLFFVMEGMKLLAGQGRGAQVLEIWSQICISSFDKSDNVKALQRAFAIKLLLDPNFWESHQFNLMPLHTIERKELKELKDSTGLSWKVVWVLIRKVMDSQWLYLVPLLRRENFWELHLVVLFILQSLSPGKDSRPQAVVVRLKNLLGIFFQRVEEPLDKVEVEKTTELSGEQIGKWQRVQALEHLKRVIVQQASSSFAVFTVMVSSLLDYSFERSERKAETSSLRNNDRRTQRRGVGASGRGFFSNSVLVPGRLHQSSNFALSSSGKEHSSIAPPKFSLLEENRRMKSASLPSLDNGRREKLGSIPRREDAIRPVHKLSKDGADEDTIDGTMLELSDLLGRTVASAVLQAAEEPDDWSPHPAYILASQMKDRLETPHELATTMEQYEEVLPKQVSTPRHIFLIECFGHNLLLFEMLELIVKYRQSEEVLNFVLEFIRALLADSISRWHSAFRTRRDPGFPPPRVFKEERLDRMQVIRLIILVADAGWLPQPLASTIEIIEIIDAADVADLLLLVWRCMHHARASNSNWGGVLDSVPQSVASAEKAQMQGLEGGSAGSEAYTDWEGHLFAILRQNIAQIGAHFAQVYPKRDSL</sequence>